<evidence type="ECO:0000256" key="8">
    <source>
        <dbReference type="ARBA" id="ARBA00023065"/>
    </source>
</evidence>
<dbReference type="GO" id="GO:0015078">
    <property type="term" value="F:proton transmembrane transporter activity"/>
    <property type="evidence" value="ECO:0007669"/>
    <property type="project" value="InterPro"/>
</dbReference>
<dbReference type="AlphaFoldDB" id="A0A7G9M955"/>
<dbReference type="GO" id="GO:0045259">
    <property type="term" value="C:proton-transporting ATP synthase complex"/>
    <property type="evidence" value="ECO:0007669"/>
    <property type="project" value="UniProtKB-KW"/>
</dbReference>
<geneLocation type="mitochondrion" evidence="14"/>
<name>A0A7G9M955_LACBL</name>
<evidence type="ECO:0000256" key="13">
    <source>
        <dbReference type="SAM" id="Phobius"/>
    </source>
</evidence>
<feature type="transmembrane region" description="Helical" evidence="13">
    <location>
        <begin position="6"/>
        <end position="25"/>
    </location>
</feature>
<evidence type="ECO:0000256" key="2">
    <source>
        <dbReference type="ARBA" id="ARBA00008892"/>
    </source>
</evidence>
<keyword evidence="7 13" id="KW-1133">Transmembrane helix</keyword>
<keyword evidence="4 12" id="KW-0138">CF(0)</keyword>
<evidence type="ECO:0000256" key="7">
    <source>
        <dbReference type="ARBA" id="ARBA00022989"/>
    </source>
</evidence>
<dbReference type="EMBL" id="KT722705">
    <property type="protein sequence ID" value="QNN02051.1"/>
    <property type="molecule type" value="Genomic_DNA"/>
</dbReference>
<keyword evidence="6 12" id="KW-0375">Hydrogen ion transport</keyword>
<comment type="similarity">
    <text evidence="2 12">Belongs to the ATPase protein 8 family.</text>
</comment>
<protein>
    <recommendedName>
        <fullName evidence="12">ATP synthase complex subunit 8</fullName>
    </recommendedName>
</protein>
<dbReference type="InterPro" id="IPR001421">
    <property type="entry name" value="ATP8_metazoa"/>
</dbReference>
<dbReference type="GO" id="GO:0031966">
    <property type="term" value="C:mitochondrial membrane"/>
    <property type="evidence" value="ECO:0007669"/>
    <property type="project" value="UniProtKB-SubCell"/>
</dbReference>
<proteinExistence type="inferred from homology"/>
<evidence type="ECO:0000256" key="12">
    <source>
        <dbReference type="RuleBase" id="RU003661"/>
    </source>
</evidence>
<reference evidence="14" key="1">
    <citation type="submission" date="2015-09" db="EMBL/GenBank/DDBJ databases">
        <title>The complete mitochondrial genome of Lacerta bilineata and comparison with its closely related congener L. viridis.</title>
        <authorList>
            <person name="Kolora R."/>
            <person name="Weigert A."/>
            <person name="Nowick K."/>
            <person name="Schaffer S."/>
            <person name="Grimm A."/>
            <person name="Henle K."/>
            <person name="Sahyon A."/>
            <person name="Stadler P."/>
            <person name="Bleidorn C."/>
            <person name="Faria R."/>
            <person name="Schlegel M."/>
        </authorList>
    </citation>
    <scope>NUCLEOTIDE SEQUENCE</scope>
</reference>
<keyword evidence="11" id="KW-0066">ATP synthesis</keyword>
<accession>A0A7G9M955</accession>
<evidence type="ECO:0000256" key="1">
    <source>
        <dbReference type="ARBA" id="ARBA00004304"/>
    </source>
</evidence>
<comment type="subcellular location">
    <subcellularLocation>
        <location evidence="1 12">Mitochondrion membrane</location>
        <topology evidence="1 12">Single-pass membrane protein</topology>
    </subcellularLocation>
</comment>
<sequence length="53" mass="6467">MPQLNPAPWFMILILIWMLLIMLLTKILNNKPPLSTPQYWKQPDKPHWVWPWS</sequence>
<evidence type="ECO:0000313" key="14">
    <source>
        <dbReference type="EMBL" id="QNN02051.1"/>
    </source>
</evidence>
<keyword evidence="10 13" id="KW-0472">Membrane</keyword>
<organism evidence="14">
    <name type="scientific">Lacerta bilineata</name>
    <name type="common">Western green lizard</name>
    <dbReference type="NCBI Taxonomy" id="95620"/>
    <lineage>
        <taxon>Eukaryota</taxon>
        <taxon>Metazoa</taxon>
        <taxon>Chordata</taxon>
        <taxon>Craniata</taxon>
        <taxon>Vertebrata</taxon>
        <taxon>Euteleostomi</taxon>
        <taxon>Lepidosauria</taxon>
        <taxon>Squamata</taxon>
        <taxon>Bifurcata</taxon>
        <taxon>Unidentata</taxon>
        <taxon>Episquamata</taxon>
        <taxon>Laterata</taxon>
        <taxon>Lacertibaenia</taxon>
        <taxon>Lacertidae</taxon>
        <taxon>Lacerta</taxon>
    </lineage>
</organism>
<keyword evidence="9 12" id="KW-0496">Mitochondrion</keyword>
<gene>
    <name evidence="14" type="primary">ATP8</name>
</gene>
<keyword evidence="8 12" id="KW-0406">Ion transport</keyword>
<evidence type="ECO:0000256" key="5">
    <source>
        <dbReference type="ARBA" id="ARBA00022692"/>
    </source>
</evidence>
<evidence type="ECO:0000256" key="6">
    <source>
        <dbReference type="ARBA" id="ARBA00022781"/>
    </source>
</evidence>
<dbReference type="Pfam" id="PF00895">
    <property type="entry name" value="ATP-synt_8"/>
    <property type="match status" value="1"/>
</dbReference>
<dbReference type="GO" id="GO:0015986">
    <property type="term" value="P:proton motive force-driven ATP synthesis"/>
    <property type="evidence" value="ECO:0007669"/>
    <property type="project" value="InterPro"/>
</dbReference>
<keyword evidence="3 12" id="KW-0813">Transport</keyword>
<evidence type="ECO:0000256" key="4">
    <source>
        <dbReference type="ARBA" id="ARBA00022547"/>
    </source>
</evidence>
<evidence type="ECO:0000256" key="3">
    <source>
        <dbReference type="ARBA" id="ARBA00022448"/>
    </source>
</evidence>
<keyword evidence="5 12" id="KW-0812">Transmembrane</keyword>
<evidence type="ECO:0000256" key="11">
    <source>
        <dbReference type="ARBA" id="ARBA00023310"/>
    </source>
</evidence>
<evidence type="ECO:0000256" key="10">
    <source>
        <dbReference type="ARBA" id="ARBA00023136"/>
    </source>
</evidence>
<evidence type="ECO:0000256" key="9">
    <source>
        <dbReference type="ARBA" id="ARBA00023128"/>
    </source>
</evidence>